<keyword evidence="3" id="KW-1185">Reference proteome</keyword>
<feature type="compositionally biased region" description="Polar residues" evidence="1">
    <location>
        <begin position="87"/>
        <end position="96"/>
    </location>
</feature>
<name>A0A2R6PVW2_9APHY</name>
<feature type="region of interest" description="Disordered" evidence="1">
    <location>
        <begin position="1"/>
        <end position="248"/>
    </location>
</feature>
<protein>
    <submittedName>
        <fullName evidence="2">Uncharacterized protein</fullName>
    </submittedName>
</protein>
<dbReference type="PANTHER" id="PTHR13379">
    <property type="entry name" value="UNCHARACTERIZED DUF1308"/>
    <property type="match status" value="1"/>
</dbReference>
<dbReference type="InterPro" id="IPR013933">
    <property type="entry name" value="CRC_Rsc7/Swp82"/>
</dbReference>
<feature type="compositionally biased region" description="Acidic residues" evidence="1">
    <location>
        <begin position="105"/>
        <end position="123"/>
    </location>
</feature>
<feature type="compositionally biased region" description="Basic residues" evidence="1">
    <location>
        <begin position="177"/>
        <end position="187"/>
    </location>
</feature>
<dbReference type="Proteomes" id="UP000186601">
    <property type="component" value="Unassembled WGS sequence"/>
</dbReference>
<evidence type="ECO:0000313" key="3">
    <source>
        <dbReference type="Proteomes" id="UP000186601"/>
    </source>
</evidence>
<dbReference type="EMBL" id="MLYV02000433">
    <property type="protein sequence ID" value="PSR97586.1"/>
    <property type="molecule type" value="Genomic_DNA"/>
</dbReference>
<feature type="compositionally biased region" description="Polar residues" evidence="1">
    <location>
        <begin position="62"/>
        <end position="76"/>
    </location>
</feature>
<gene>
    <name evidence="2" type="ORF">PHLCEN_2v4293</name>
</gene>
<evidence type="ECO:0000313" key="2">
    <source>
        <dbReference type="EMBL" id="PSR97586.1"/>
    </source>
</evidence>
<feature type="compositionally biased region" description="Acidic residues" evidence="1">
    <location>
        <begin position="226"/>
        <end position="239"/>
    </location>
</feature>
<comment type="caution">
    <text evidence="2">The sequence shown here is derived from an EMBL/GenBank/DDBJ whole genome shotgun (WGS) entry which is preliminary data.</text>
</comment>
<dbReference type="AlphaFoldDB" id="A0A2R6PVW2"/>
<feature type="region of interest" description="Disordered" evidence="1">
    <location>
        <begin position="952"/>
        <end position="971"/>
    </location>
</feature>
<feature type="compositionally biased region" description="Low complexity" evidence="1">
    <location>
        <begin position="28"/>
        <end position="39"/>
    </location>
</feature>
<feature type="compositionally biased region" description="Basic residues" evidence="1">
    <location>
        <begin position="202"/>
        <end position="220"/>
    </location>
</feature>
<sequence length="1250" mass="136571">MPPTVSKSSGKIVIKPPQRGRGRGRGRGAFASASASSSSTIPAATRPTIRIGPRVVAAAVTRQETPTENQDGSDSASLPPLGEEGEQSSSLTSNAGESGALDFTPQEEEVGVDDGEEHEETQEENIKEEGMDVDVDDNNEGDDGVSEAVGEDGDVAIVSTPKEAGDEGEGEEPIPVRRGRGRPRGRGRGASVSGSSTPRTQPRGRGRGRGRGKGRSGAGKRKGEEGDGTEIGEEGEGGEGGEGGGKPFRRIQGQVYIIDGDEFITEGNPKGDEKIDPDGNLLGGRQFKAQTFTLPNRHPTRKYMLAIDAARTSGFRDSLYYFRRNPLAFKLNANQWEKDHLIEIGKLGSHLRTRSVTLITARSAYKLHGAKMILEGRWVVDDYNEEKVLAEITERGLKPGDSVGELVDTSTIAAEAAALAGTSTRDAGKQDRGGPSGGTGIYRAGGPTTIFGGSGWGPYSDGPLNAVRKSLLNREGLNEENWMWMTAQRTLEAGDEWKKIRQEGLRACGGILGEEDIVSEVEMKRAMDEIEGEDGEGRNSSKKRKIERDLPMGVYEPQSGIVLYRSDTQPLRSRWEVVHDPGKHVLGGTKAGNGAWGVAWVDTVMELPNPDEDEQMRLQAMKLILEESEREETFLTYESTNKDTNNVRASDHVETQFLPPRRSPPAIALFSSDFEGMEPSGTPLDHTLPHHPGLHTLRTKLQDILKSISSFGPTVPRPPVIDSSFDLAGNPVEDSQRQDAVRGLRALKDSVKRDLDVLEKVSHSSLVPTITKNSRLLAEFREIDSYFTDSEEESDAEDILPSLAQTEFDNSILRMGRSLLAAARENPIPGTNEVPAVTLRLTRLELSPSNEKEHDPRIAQTIEELRVLGIDVQLGERKDAALLQPSNGVPARLRRRIPTTRINLDLSILIALVSDLTHTTLPVSPQDANMRFTPSIQYVEWKNKRIASLNSGSVQNTQADEDRMDAADSDSVGRPSRALVHQVQQEMGKALFHDIFDRLSPVLCSVPSTAFPSVEFWTTPEAKERCLQIVAKIGGPKERSRADALFCVADVIEAEQLYWRDSRYPLGFIPLLPIRIFPTDDPEQNLRAPSFTEDGMSLSPFFQALARTCRDVLVQETIPHPRSARALPIATPKDDDYDPGEIQRANVTKANPRLTAHTVQSMLWGATKGWTTLTANKTSVKAILREMKAARNGSLWDRGDESDRVPPSTDAALGLANGTALVRDDFEVAAIWQVDPRSLAEGMRSDCEDP</sequence>
<organism evidence="2 3">
    <name type="scientific">Hermanssonia centrifuga</name>
    <dbReference type="NCBI Taxonomy" id="98765"/>
    <lineage>
        <taxon>Eukaryota</taxon>
        <taxon>Fungi</taxon>
        <taxon>Dikarya</taxon>
        <taxon>Basidiomycota</taxon>
        <taxon>Agaricomycotina</taxon>
        <taxon>Agaricomycetes</taxon>
        <taxon>Polyporales</taxon>
        <taxon>Meruliaceae</taxon>
        <taxon>Hermanssonia</taxon>
    </lineage>
</organism>
<feature type="compositionally biased region" description="Acidic residues" evidence="1">
    <location>
        <begin position="131"/>
        <end position="154"/>
    </location>
</feature>
<proteinExistence type="predicted"/>
<dbReference type="OrthoDB" id="14527at2759"/>
<reference evidence="2 3" key="1">
    <citation type="submission" date="2018-02" db="EMBL/GenBank/DDBJ databases">
        <title>Genome sequence of the basidiomycete white-rot fungus Phlebia centrifuga.</title>
        <authorList>
            <person name="Granchi Z."/>
            <person name="Peng M."/>
            <person name="de Vries R.P."/>
            <person name="Hilden K."/>
            <person name="Makela M.R."/>
            <person name="Grigoriev I."/>
            <person name="Riley R."/>
        </authorList>
    </citation>
    <scope>NUCLEOTIDE SEQUENCE [LARGE SCALE GENOMIC DNA]</scope>
    <source>
        <strain evidence="2 3">FBCC195</strain>
    </source>
</reference>
<evidence type="ECO:0000256" key="1">
    <source>
        <dbReference type="SAM" id="MobiDB-lite"/>
    </source>
</evidence>
<dbReference type="STRING" id="98765.A0A2R6PVW2"/>
<dbReference type="Pfam" id="PF08624">
    <property type="entry name" value="CRC_subunit"/>
    <property type="match status" value="1"/>
</dbReference>
<dbReference type="PANTHER" id="PTHR13379:SF0">
    <property type="entry name" value="UPF0415 PROTEIN C7ORF25"/>
    <property type="match status" value="1"/>
</dbReference>
<accession>A0A2R6PVW2</accession>
<feature type="region of interest" description="Disordered" evidence="1">
    <location>
        <begin position="421"/>
        <end position="444"/>
    </location>
</feature>